<dbReference type="InterPro" id="IPR029055">
    <property type="entry name" value="Ntn_hydrolases_N"/>
</dbReference>
<keyword evidence="3" id="KW-1185">Reference proteome</keyword>
<dbReference type="EMBL" id="WNYA01010258">
    <property type="protein sequence ID" value="KAG8540506.1"/>
    <property type="molecule type" value="Genomic_DNA"/>
</dbReference>
<evidence type="ECO:0000256" key="1">
    <source>
        <dbReference type="ARBA" id="ARBA00009381"/>
    </source>
</evidence>
<dbReference type="InterPro" id="IPR043137">
    <property type="entry name" value="GGT_ssub_C"/>
</dbReference>
<comment type="similarity">
    <text evidence="1">Belongs to the gamma-glutamyltransferase family.</text>
</comment>
<dbReference type="Gene3D" id="3.60.20.40">
    <property type="match status" value="1"/>
</dbReference>
<dbReference type="InterPro" id="IPR052688">
    <property type="entry name" value="Gamma-glutamyltransfase"/>
</dbReference>
<protein>
    <recommendedName>
        <fullName evidence="4">Gamma-glutamyltransferase 7</fullName>
    </recommendedName>
</protein>
<comment type="caution">
    <text evidence="2">The sequence shown here is derived from an EMBL/GenBank/DDBJ whole genome shotgun (WGS) entry which is preliminary data.</text>
</comment>
<dbReference type="Proteomes" id="UP000824782">
    <property type="component" value="Unassembled WGS sequence"/>
</dbReference>
<dbReference type="EMBL" id="WNYA01010258">
    <property type="protein sequence ID" value="KAG8540505.1"/>
    <property type="molecule type" value="Genomic_DNA"/>
</dbReference>
<dbReference type="PRINTS" id="PR01210">
    <property type="entry name" value="GGTRANSPTASE"/>
</dbReference>
<gene>
    <name evidence="2" type="ORF">GDO81_019168</name>
</gene>
<dbReference type="PANTHER" id="PTHR47278:SF1">
    <property type="entry name" value="GLUTATHIONE HYDROLASE 6"/>
    <property type="match status" value="1"/>
</dbReference>
<evidence type="ECO:0000313" key="3">
    <source>
        <dbReference type="Proteomes" id="UP000824782"/>
    </source>
</evidence>
<name>A0AAV6YUW5_ENGPU</name>
<dbReference type="GO" id="GO:0070062">
    <property type="term" value="C:extracellular exosome"/>
    <property type="evidence" value="ECO:0007669"/>
    <property type="project" value="TreeGrafter"/>
</dbReference>
<dbReference type="PANTHER" id="PTHR47278">
    <property type="entry name" value="GLUTATHIONE HYDROLASE 6"/>
    <property type="match status" value="1"/>
</dbReference>
<reference evidence="2" key="1">
    <citation type="thesis" date="2020" institute="ProQuest LLC" country="789 East Eisenhower Parkway, Ann Arbor, MI, USA">
        <title>Comparative Genomics and Chromosome Evolution.</title>
        <authorList>
            <person name="Mudd A.B."/>
        </authorList>
    </citation>
    <scope>NUCLEOTIDE SEQUENCE</scope>
    <source>
        <strain evidence="2">237g6f4</strain>
        <tissue evidence="2">Blood</tissue>
    </source>
</reference>
<dbReference type="SUPFAM" id="SSF56235">
    <property type="entry name" value="N-terminal nucleophile aminohydrolases (Ntn hydrolases)"/>
    <property type="match status" value="1"/>
</dbReference>
<evidence type="ECO:0008006" key="4">
    <source>
        <dbReference type="Google" id="ProtNLM"/>
    </source>
</evidence>
<sequence>MESGGSVVDAGVAAVLCLAVVHPHSVSLGGIFSSIYFNGITQNASVLNAIPHEASPFPYGIPALLQGLWQLHLRHGRKQWSDLFSPAIHLALEGFLVDSSLHTALQENQVKVMSSEGLHALFYDQNILKRVGASVRNLQLGHILEHARTMTDSSLPRELIQKLSGDMKIADREIFTETLSKVLLNREDLVQLHIDGLTLYSSSTPTAGSILINAFQEVYGRHGVNASVSISDLLINVSKTVYTMTGVWPPHITANQSARLPDLSPVGSNVLVADSDGDVVVISLTLNSTFGSGFVCPSTGILLSDFVEGSAPLSFWACPSVLLFGDDNHIMGLASRGGSSIPYTLARVLLHHVLLQMDLTESVNGTVAHLGPGNSDPWSKYLGLDSSAPEMVMAVEVQAEHVHVASGRDCSCYPAGL</sequence>
<accession>A0AAV6YUW5</accession>
<proteinExistence type="inferred from homology"/>
<dbReference type="Pfam" id="PF01019">
    <property type="entry name" value="G_glu_transpept"/>
    <property type="match status" value="2"/>
</dbReference>
<organism evidence="2 3">
    <name type="scientific">Engystomops pustulosus</name>
    <name type="common">Tungara frog</name>
    <name type="synonym">Physalaemus pustulosus</name>
    <dbReference type="NCBI Taxonomy" id="76066"/>
    <lineage>
        <taxon>Eukaryota</taxon>
        <taxon>Metazoa</taxon>
        <taxon>Chordata</taxon>
        <taxon>Craniata</taxon>
        <taxon>Vertebrata</taxon>
        <taxon>Euteleostomi</taxon>
        <taxon>Amphibia</taxon>
        <taxon>Batrachia</taxon>
        <taxon>Anura</taxon>
        <taxon>Neobatrachia</taxon>
        <taxon>Hyloidea</taxon>
        <taxon>Leptodactylidae</taxon>
        <taxon>Leiuperinae</taxon>
        <taxon>Engystomops</taxon>
    </lineage>
</organism>
<dbReference type="AlphaFoldDB" id="A0AAV6YUW5"/>
<evidence type="ECO:0000313" key="2">
    <source>
        <dbReference type="EMBL" id="KAG8540506.1"/>
    </source>
</evidence>